<dbReference type="EMBL" id="MPPL01000001">
    <property type="protein sequence ID" value="OKS85021.1"/>
    <property type="molecule type" value="Genomic_DNA"/>
</dbReference>
<keyword evidence="1" id="KW-0472">Membrane</keyword>
<dbReference type="Proteomes" id="UP000186720">
    <property type="component" value="Unassembled WGS sequence"/>
</dbReference>
<proteinExistence type="predicted"/>
<evidence type="ECO:0000313" key="2">
    <source>
        <dbReference type="EMBL" id="OKS85021.1"/>
    </source>
</evidence>
<evidence type="ECO:0000256" key="1">
    <source>
        <dbReference type="SAM" id="Phobius"/>
    </source>
</evidence>
<feature type="transmembrane region" description="Helical" evidence="1">
    <location>
        <begin position="36"/>
        <end position="61"/>
    </location>
</feature>
<organism evidence="2 3">
    <name type="scientific">Mucilaginibacter polytrichastri</name>
    <dbReference type="NCBI Taxonomy" id="1302689"/>
    <lineage>
        <taxon>Bacteria</taxon>
        <taxon>Pseudomonadati</taxon>
        <taxon>Bacteroidota</taxon>
        <taxon>Sphingobacteriia</taxon>
        <taxon>Sphingobacteriales</taxon>
        <taxon>Sphingobacteriaceae</taxon>
        <taxon>Mucilaginibacter</taxon>
    </lineage>
</organism>
<reference evidence="2 3" key="1">
    <citation type="submission" date="2016-11" db="EMBL/GenBank/DDBJ databases">
        <title>Whole Genome Sequencing of Mucilaginibacter polytrichastri RG4-7(T) isolated from the moss sample.</title>
        <authorList>
            <person name="Li Y."/>
        </authorList>
    </citation>
    <scope>NUCLEOTIDE SEQUENCE [LARGE SCALE GENOMIC DNA]</scope>
    <source>
        <strain evidence="2 3">RG4-7</strain>
    </source>
</reference>
<comment type="caution">
    <text evidence="2">The sequence shown here is derived from an EMBL/GenBank/DDBJ whole genome shotgun (WGS) entry which is preliminary data.</text>
</comment>
<dbReference type="AlphaFoldDB" id="A0A1Q5ZTD3"/>
<evidence type="ECO:0000313" key="3">
    <source>
        <dbReference type="Proteomes" id="UP000186720"/>
    </source>
</evidence>
<protein>
    <submittedName>
        <fullName evidence="2">Uncharacterized protein</fullName>
    </submittedName>
</protein>
<dbReference type="RefSeq" id="WP_074487818.1">
    <property type="nucleotide sequence ID" value="NZ_FPAM01000001.1"/>
</dbReference>
<feature type="transmembrane region" description="Helical" evidence="1">
    <location>
        <begin position="6"/>
        <end position="24"/>
    </location>
</feature>
<keyword evidence="3" id="KW-1185">Reference proteome</keyword>
<dbReference type="OrthoDB" id="5673755at2"/>
<sequence length="200" mass="23014">MDVSALTIKIILITIPGGLATLIFEKLTAYQKWSSFKFIVNAIFFGGICYLISDSVCYFFLKNEIVAFWNHVIDDKGISLSEILRASICSIFIGFIASVIETKKYITRFAQFIGIGSKYGEENLYSFFLNQPHITEVYVRDVEYDKTFHGIIDSFSETQDICELSLRNVKVYEYQTSTYLYDMPIVFISRPKNTIFIEVP</sequence>
<keyword evidence="1" id="KW-0812">Transmembrane</keyword>
<dbReference type="STRING" id="1302689.RG47T_0459"/>
<accession>A0A1Q5ZTD3</accession>
<keyword evidence="1" id="KW-1133">Transmembrane helix</keyword>
<name>A0A1Q5ZTD3_9SPHI</name>
<gene>
    <name evidence="2" type="ORF">RG47T_0459</name>
</gene>